<evidence type="ECO:0000313" key="1">
    <source>
        <dbReference type="EMBL" id="GAA4436399.1"/>
    </source>
</evidence>
<reference evidence="2" key="1">
    <citation type="journal article" date="2019" name="Int. J. Syst. Evol. Microbiol.">
        <title>The Global Catalogue of Microorganisms (GCM) 10K type strain sequencing project: providing services to taxonomists for standard genome sequencing and annotation.</title>
        <authorList>
            <consortium name="The Broad Institute Genomics Platform"/>
            <consortium name="The Broad Institute Genome Sequencing Center for Infectious Disease"/>
            <person name="Wu L."/>
            <person name="Ma J."/>
        </authorList>
    </citation>
    <scope>NUCLEOTIDE SEQUENCE [LARGE SCALE GENOMIC DNA]</scope>
    <source>
        <strain evidence="2">JCM 17926</strain>
    </source>
</reference>
<dbReference type="InterPro" id="IPR015946">
    <property type="entry name" value="KH_dom-like_a/b"/>
</dbReference>
<dbReference type="EMBL" id="BAABHC010000016">
    <property type="protein sequence ID" value="GAA4436399.1"/>
    <property type="molecule type" value="Genomic_DNA"/>
</dbReference>
<dbReference type="RefSeq" id="WP_345160153.1">
    <property type="nucleotide sequence ID" value="NZ_BAABHC010000016.1"/>
</dbReference>
<sequence length="149" mass="16430">MGEKEQEGGVWVSADSSAPFIANIRAGADTMVLDESSAVTGVKTGADPYDYILSALGACTVITLHMYANRKGWPLERAEVRLRHSRVHTDDCANCEDETARLSQVNKYLRLTGDLTEEQRKRLKIISSKCPVQKTLEAGLSIVTEMEEL</sequence>
<name>A0ABP8LVC4_9BACT</name>
<dbReference type="InterPro" id="IPR003718">
    <property type="entry name" value="OsmC/Ohr_fam"/>
</dbReference>
<dbReference type="SUPFAM" id="SSF82784">
    <property type="entry name" value="OsmC-like"/>
    <property type="match status" value="1"/>
</dbReference>
<comment type="caution">
    <text evidence="1">The sequence shown here is derived from an EMBL/GenBank/DDBJ whole genome shotgun (WGS) entry which is preliminary data.</text>
</comment>
<organism evidence="1 2">
    <name type="scientific">Pontibacter saemangeumensis</name>
    <dbReference type="NCBI Taxonomy" id="1084525"/>
    <lineage>
        <taxon>Bacteria</taxon>
        <taxon>Pseudomonadati</taxon>
        <taxon>Bacteroidota</taxon>
        <taxon>Cytophagia</taxon>
        <taxon>Cytophagales</taxon>
        <taxon>Hymenobacteraceae</taxon>
        <taxon>Pontibacter</taxon>
    </lineage>
</organism>
<evidence type="ECO:0000313" key="2">
    <source>
        <dbReference type="Proteomes" id="UP001500552"/>
    </source>
</evidence>
<dbReference type="PANTHER" id="PTHR39624:SF2">
    <property type="entry name" value="OSMC-LIKE PROTEIN"/>
    <property type="match status" value="1"/>
</dbReference>
<dbReference type="PANTHER" id="PTHR39624">
    <property type="entry name" value="PROTEIN INVOLVED IN RIMO-MEDIATED BETA-METHYLTHIOLATION OF RIBOSOMAL PROTEIN S12 YCAO"/>
    <property type="match status" value="1"/>
</dbReference>
<dbReference type="Pfam" id="PF02566">
    <property type="entry name" value="OsmC"/>
    <property type="match status" value="1"/>
</dbReference>
<evidence type="ECO:0008006" key="3">
    <source>
        <dbReference type="Google" id="ProtNLM"/>
    </source>
</evidence>
<dbReference type="Proteomes" id="UP001500552">
    <property type="component" value="Unassembled WGS sequence"/>
</dbReference>
<proteinExistence type="predicted"/>
<protein>
    <recommendedName>
        <fullName evidence="3">Redox protein</fullName>
    </recommendedName>
</protein>
<accession>A0ABP8LVC4</accession>
<dbReference type="Gene3D" id="3.30.300.20">
    <property type="match status" value="1"/>
</dbReference>
<gene>
    <name evidence="1" type="ORF">GCM10023188_29410</name>
</gene>
<dbReference type="InterPro" id="IPR036102">
    <property type="entry name" value="OsmC/Ohrsf"/>
</dbReference>
<keyword evidence="2" id="KW-1185">Reference proteome</keyword>